<evidence type="ECO:0000256" key="6">
    <source>
        <dbReference type="ARBA" id="ARBA00022840"/>
    </source>
</evidence>
<reference evidence="10 11" key="1">
    <citation type="submission" date="2024-03" db="EMBL/GenBank/DDBJ databases">
        <title>Adaptation during the transition from Ophiocordyceps entomopathogen to insect associate is accompanied by gene loss and intensified selection.</title>
        <authorList>
            <person name="Ward C.M."/>
            <person name="Onetto C.A."/>
            <person name="Borneman A.R."/>
        </authorList>
    </citation>
    <scope>NUCLEOTIDE SEQUENCE [LARGE SCALE GENOMIC DNA]</scope>
    <source>
        <strain evidence="10">AWRI1</strain>
        <tissue evidence="10">Single Adult Female</tissue>
    </source>
</reference>
<dbReference type="InterPro" id="IPR000608">
    <property type="entry name" value="UBC"/>
</dbReference>
<dbReference type="GO" id="GO:0005524">
    <property type="term" value="F:ATP binding"/>
    <property type="evidence" value="ECO:0007669"/>
    <property type="project" value="UniProtKB-KW"/>
</dbReference>
<evidence type="ECO:0000256" key="7">
    <source>
        <dbReference type="ARBA" id="ARBA00022843"/>
    </source>
</evidence>
<evidence type="ECO:0000256" key="2">
    <source>
        <dbReference type="ARBA" id="ARBA00022490"/>
    </source>
</evidence>
<evidence type="ECO:0000256" key="4">
    <source>
        <dbReference type="ARBA" id="ARBA00022741"/>
    </source>
</evidence>
<evidence type="ECO:0000256" key="1">
    <source>
        <dbReference type="ARBA" id="ARBA00004496"/>
    </source>
</evidence>
<comment type="subcellular location">
    <subcellularLocation>
        <location evidence="1">Cytoplasm</location>
    </subcellularLocation>
</comment>
<sequence>MACLNTLKEEIKILESVFPKHHDRFQIHFATMDELSCKFVGNSGKTYEINANITETYPATPPVWFADTEDTRVTNAVQLLTNTTGLNNHVINQVFMLLKELCRSYQVEEPANLDSLRLGISQKFCSLAEKQKAKIIETDDDDDDEDEDLEEDIPLATEENDTNKNKNEDMKTEYIEILERLKNKQRKDHMKGSITGSVQANNRLMKELKDIYNSETFKKGVYTIELVGDSLYEWNVRLFSVDKDSQLCKDLAMLKEKEGKDAIVLNMTFKDTFPFTPPFVRVVDPVISGGYVLIGGAICMELLTQQGWSSAYTIEAVILQIAATLVYGKARIQFGPQKVPVQNQYTLARAQQSFNSLVHIHEKNGWFTPPKADG</sequence>
<dbReference type="EMBL" id="JBBCAQ010000006">
    <property type="protein sequence ID" value="KAK7603755.1"/>
    <property type="molecule type" value="Genomic_DNA"/>
</dbReference>
<keyword evidence="5" id="KW-0833">Ubl conjugation pathway</keyword>
<keyword evidence="4" id="KW-0547">Nucleotide-binding</keyword>
<dbReference type="FunFam" id="3.10.110.10:FF:000006">
    <property type="entry name" value="Ubiquitin-conjugating enzyme E2 Q2"/>
    <property type="match status" value="1"/>
</dbReference>
<dbReference type="Proteomes" id="UP001367676">
    <property type="component" value="Unassembled WGS sequence"/>
</dbReference>
<keyword evidence="2" id="KW-0963">Cytoplasm</keyword>
<dbReference type="AlphaFoldDB" id="A0AAN9YAN9"/>
<dbReference type="GO" id="GO:0004842">
    <property type="term" value="F:ubiquitin-protein transferase activity"/>
    <property type="evidence" value="ECO:0007669"/>
    <property type="project" value="UniProtKB-ARBA"/>
</dbReference>
<dbReference type="GO" id="GO:0005737">
    <property type="term" value="C:cytoplasm"/>
    <property type="evidence" value="ECO:0007669"/>
    <property type="project" value="UniProtKB-SubCell"/>
</dbReference>
<keyword evidence="6" id="KW-0067">ATP-binding</keyword>
<feature type="region of interest" description="Disordered" evidence="8">
    <location>
        <begin position="136"/>
        <end position="165"/>
    </location>
</feature>
<dbReference type="CDD" id="cd23802">
    <property type="entry name" value="UBCc_UBE2Q"/>
    <property type="match status" value="1"/>
</dbReference>
<evidence type="ECO:0000256" key="8">
    <source>
        <dbReference type="SAM" id="MobiDB-lite"/>
    </source>
</evidence>
<dbReference type="SMART" id="SM00212">
    <property type="entry name" value="UBCc"/>
    <property type="match status" value="1"/>
</dbReference>
<keyword evidence="11" id="KW-1185">Reference proteome</keyword>
<keyword evidence="3" id="KW-0808">Transferase</keyword>
<evidence type="ECO:0000256" key="3">
    <source>
        <dbReference type="ARBA" id="ARBA00022679"/>
    </source>
</evidence>
<dbReference type="PROSITE" id="PS50127">
    <property type="entry name" value="UBC_2"/>
    <property type="match status" value="1"/>
</dbReference>
<name>A0AAN9YAN9_9HEMI</name>
<evidence type="ECO:0000256" key="5">
    <source>
        <dbReference type="ARBA" id="ARBA00022786"/>
    </source>
</evidence>
<gene>
    <name evidence="10" type="ORF">V9T40_003754</name>
</gene>
<protein>
    <recommendedName>
        <fullName evidence="9">UBC core domain-containing protein</fullName>
    </recommendedName>
</protein>
<evidence type="ECO:0000259" key="9">
    <source>
        <dbReference type="PROSITE" id="PS50127"/>
    </source>
</evidence>
<dbReference type="InterPro" id="IPR016135">
    <property type="entry name" value="UBQ-conjugating_enzyme/RWD"/>
</dbReference>
<feature type="compositionally biased region" description="Acidic residues" evidence="8">
    <location>
        <begin position="138"/>
        <end position="153"/>
    </location>
</feature>
<feature type="domain" description="UBC core" evidence="9">
    <location>
        <begin position="199"/>
        <end position="367"/>
    </location>
</feature>
<evidence type="ECO:0000313" key="10">
    <source>
        <dbReference type="EMBL" id="KAK7603755.1"/>
    </source>
</evidence>
<comment type="caution">
    <text evidence="10">The sequence shown here is derived from an EMBL/GenBank/DDBJ whole genome shotgun (WGS) entry which is preliminary data.</text>
</comment>
<keyword evidence="7" id="KW-0832">Ubl conjugation</keyword>
<accession>A0AAN9YAN9</accession>
<evidence type="ECO:0000313" key="11">
    <source>
        <dbReference type="Proteomes" id="UP001367676"/>
    </source>
</evidence>
<dbReference type="Pfam" id="PF00179">
    <property type="entry name" value="UQ_con"/>
    <property type="match status" value="1"/>
</dbReference>
<dbReference type="SUPFAM" id="SSF54495">
    <property type="entry name" value="UBC-like"/>
    <property type="match status" value="1"/>
</dbReference>
<proteinExistence type="predicted"/>
<organism evidence="10 11">
    <name type="scientific">Parthenolecanium corni</name>
    <dbReference type="NCBI Taxonomy" id="536013"/>
    <lineage>
        <taxon>Eukaryota</taxon>
        <taxon>Metazoa</taxon>
        <taxon>Ecdysozoa</taxon>
        <taxon>Arthropoda</taxon>
        <taxon>Hexapoda</taxon>
        <taxon>Insecta</taxon>
        <taxon>Pterygota</taxon>
        <taxon>Neoptera</taxon>
        <taxon>Paraneoptera</taxon>
        <taxon>Hemiptera</taxon>
        <taxon>Sternorrhyncha</taxon>
        <taxon>Coccoidea</taxon>
        <taxon>Coccidae</taxon>
        <taxon>Parthenolecanium</taxon>
    </lineage>
</organism>
<dbReference type="Gene3D" id="3.10.110.10">
    <property type="entry name" value="Ubiquitin Conjugating Enzyme"/>
    <property type="match status" value="1"/>
</dbReference>